<comment type="caution">
    <text evidence="3">The sequence shown here is derived from an EMBL/GenBank/DDBJ whole genome shotgun (WGS) entry which is preliminary data.</text>
</comment>
<dbReference type="AlphaFoldDB" id="A0A7K2IQB7"/>
<evidence type="ECO:0000313" key="2">
    <source>
        <dbReference type="EMBL" id="MFB8769485.1"/>
    </source>
</evidence>
<name>A0A7K2IQB7_9ACTN</name>
<dbReference type="Proteomes" id="UP001585053">
    <property type="component" value="Unassembled WGS sequence"/>
</dbReference>
<feature type="transmembrane region" description="Helical" evidence="1">
    <location>
        <begin position="46"/>
        <end position="65"/>
    </location>
</feature>
<evidence type="ECO:0000313" key="3">
    <source>
        <dbReference type="EMBL" id="MYR32158.1"/>
    </source>
</evidence>
<sequence length="215" mass="23765">MTADDRGGSARGTTHASTSSRVMAVAWIVIAVLLLLDLVLRGTDRTAWIAGSVLVLSVAAVYLAWLRPRVISTPRGIRMVNPLRETFVPWAAVVWVDVVDVVRVHTPQGTFRSWPLRETKRAKVRENLRRDSGYVDPDDNDDPTTMRPMELVARELRRDAERYKTRPLSGPIKEIDEAGPAALGAEERPQTMVPLEVIVVSVAAVVQLVAVLLLT</sequence>
<protein>
    <submittedName>
        <fullName evidence="3">PH domain-containing protein</fullName>
    </submittedName>
</protein>
<reference evidence="2 5" key="2">
    <citation type="submission" date="2024-01" db="EMBL/GenBank/DDBJ databases">
        <title>Genome mining of biosynthetic gene clusters to explore secondary metabolites of Streptomyces sp.</title>
        <authorList>
            <person name="Baig A."/>
            <person name="Ajitkumar Shintre N."/>
            <person name="Kumar H."/>
            <person name="Anbarasu A."/>
            <person name="Ramaiah S."/>
        </authorList>
    </citation>
    <scope>NUCLEOTIDE SEQUENCE [LARGE SCALE GENOMIC DNA]</scope>
    <source>
        <strain evidence="2 5">A01</strain>
    </source>
</reference>
<keyword evidence="1" id="KW-0472">Membrane</keyword>
<keyword evidence="1" id="KW-0812">Transmembrane</keyword>
<reference evidence="3 4" key="1">
    <citation type="journal article" date="2019" name="Nat. Commun.">
        <title>The antimicrobial potential of Streptomyces from insect microbiomes.</title>
        <authorList>
            <person name="Chevrette M.G."/>
            <person name="Carlson C.M."/>
            <person name="Ortega H.E."/>
            <person name="Thomas C."/>
            <person name="Ananiev G.E."/>
            <person name="Barns K.J."/>
            <person name="Book A.J."/>
            <person name="Cagnazzo J."/>
            <person name="Carlos C."/>
            <person name="Flanigan W."/>
            <person name="Grubbs K.J."/>
            <person name="Horn H.A."/>
            <person name="Hoffmann F.M."/>
            <person name="Klassen J.L."/>
            <person name="Knack J.J."/>
            <person name="Lewin G.R."/>
            <person name="McDonald B.R."/>
            <person name="Muller L."/>
            <person name="Melo W.G.P."/>
            <person name="Pinto-Tomas A.A."/>
            <person name="Schmitz A."/>
            <person name="Wendt-Pienkowski E."/>
            <person name="Wildman S."/>
            <person name="Zhao M."/>
            <person name="Zhang F."/>
            <person name="Bugni T.S."/>
            <person name="Andes D.R."/>
            <person name="Pupo M.T."/>
            <person name="Currie C.R."/>
        </authorList>
    </citation>
    <scope>NUCLEOTIDE SEQUENCE [LARGE SCALE GENOMIC DNA]</scope>
    <source>
        <strain evidence="3 4">SID5840</strain>
    </source>
</reference>
<evidence type="ECO:0000313" key="5">
    <source>
        <dbReference type="Proteomes" id="UP001585053"/>
    </source>
</evidence>
<feature type="transmembrane region" description="Helical" evidence="1">
    <location>
        <begin position="193"/>
        <end position="214"/>
    </location>
</feature>
<dbReference type="RefSeq" id="WP_014913315.1">
    <property type="nucleotide sequence ID" value="NZ_JAYMRN010000006.1"/>
</dbReference>
<gene>
    <name evidence="3" type="ORF">GTW20_07720</name>
    <name evidence="2" type="ORF">VSQ78_17395</name>
</gene>
<evidence type="ECO:0000313" key="4">
    <source>
        <dbReference type="Proteomes" id="UP000467124"/>
    </source>
</evidence>
<dbReference type="EMBL" id="WWHY01000001">
    <property type="protein sequence ID" value="MYR32158.1"/>
    <property type="molecule type" value="Genomic_DNA"/>
</dbReference>
<keyword evidence="1" id="KW-1133">Transmembrane helix</keyword>
<proteinExistence type="predicted"/>
<keyword evidence="5" id="KW-1185">Reference proteome</keyword>
<dbReference type="Proteomes" id="UP000467124">
    <property type="component" value="Unassembled WGS sequence"/>
</dbReference>
<evidence type="ECO:0000256" key="1">
    <source>
        <dbReference type="SAM" id="Phobius"/>
    </source>
</evidence>
<organism evidence="3 4">
    <name type="scientific">Nocardiopsis alba</name>
    <dbReference type="NCBI Taxonomy" id="53437"/>
    <lineage>
        <taxon>Bacteria</taxon>
        <taxon>Bacillati</taxon>
        <taxon>Actinomycetota</taxon>
        <taxon>Actinomycetes</taxon>
        <taxon>Streptosporangiales</taxon>
        <taxon>Nocardiopsidaceae</taxon>
        <taxon>Nocardiopsis</taxon>
    </lineage>
</organism>
<dbReference type="EMBL" id="JAYMRS010000006">
    <property type="protein sequence ID" value="MFB8769485.1"/>
    <property type="molecule type" value="Genomic_DNA"/>
</dbReference>
<accession>A0A7K2IQB7</accession>
<dbReference type="OMA" id="TVRWAYE"/>
<feature type="transmembrane region" description="Helical" evidence="1">
    <location>
        <begin position="21"/>
        <end position="40"/>
    </location>
</feature>